<gene>
    <name evidence="1" type="ORF">TNCV_2690531</name>
</gene>
<dbReference type="AlphaFoldDB" id="A0A8X6VYE1"/>
<evidence type="ECO:0000313" key="1">
    <source>
        <dbReference type="EMBL" id="GFY24862.1"/>
    </source>
</evidence>
<dbReference type="EMBL" id="BMAU01021370">
    <property type="protein sequence ID" value="GFY24862.1"/>
    <property type="molecule type" value="Genomic_DNA"/>
</dbReference>
<evidence type="ECO:0000313" key="2">
    <source>
        <dbReference type="Proteomes" id="UP000887159"/>
    </source>
</evidence>
<dbReference type="Proteomes" id="UP000887159">
    <property type="component" value="Unassembled WGS sequence"/>
</dbReference>
<protein>
    <submittedName>
        <fullName evidence="1">Uncharacterized protein</fullName>
    </submittedName>
</protein>
<sequence>MPTLPEHFLRIYATATMRIQWQLLEFLKKEQRLAPMSERAFKAMMVKFEKEGQPLDVLPERERKRVNTVVVEDIATSSCRSKQ</sequence>
<proteinExistence type="predicted"/>
<name>A0A8X6VYE1_TRICX</name>
<comment type="caution">
    <text evidence="1">The sequence shown here is derived from an EMBL/GenBank/DDBJ whole genome shotgun (WGS) entry which is preliminary data.</text>
</comment>
<reference evidence="1" key="1">
    <citation type="submission" date="2020-08" db="EMBL/GenBank/DDBJ databases">
        <title>Multicomponent nature underlies the extraordinary mechanical properties of spider dragline silk.</title>
        <authorList>
            <person name="Kono N."/>
            <person name="Nakamura H."/>
            <person name="Mori M."/>
            <person name="Yoshida Y."/>
            <person name="Ohtoshi R."/>
            <person name="Malay A.D."/>
            <person name="Moran D.A.P."/>
            <person name="Tomita M."/>
            <person name="Numata K."/>
            <person name="Arakawa K."/>
        </authorList>
    </citation>
    <scope>NUCLEOTIDE SEQUENCE</scope>
</reference>
<organism evidence="1 2">
    <name type="scientific">Trichonephila clavipes</name>
    <name type="common">Golden silk orbweaver</name>
    <name type="synonym">Nephila clavipes</name>
    <dbReference type="NCBI Taxonomy" id="2585209"/>
    <lineage>
        <taxon>Eukaryota</taxon>
        <taxon>Metazoa</taxon>
        <taxon>Ecdysozoa</taxon>
        <taxon>Arthropoda</taxon>
        <taxon>Chelicerata</taxon>
        <taxon>Arachnida</taxon>
        <taxon>Araneae</taxon>
        <taxon>Araneomorphae</taxon>
        <taxon>Entelegynae</taxon>
        <taxon>Araneoidea</taxon>
        <taxon>Nephilidae</taxon>
        <taxon>Trichonephila</taxon>
    </lineage>
</organism>
<accession>A0A8X6VYE1</accession>
<keyword evidence="2" id="KW-1185">Reference proteome</keyword>